<dbReference type="InterPro" id="IPR007267">
    <property type="entry name" value="GtrA_DPMS_TM"/>
</dbReference>
<comment type="caution">
    <text evidence="8">The sequence shown here is derived from an EMBL/GenBank/DDBJ whole genome shotgun (WGS) entry which is preliminary data.</text>
</comment>
<sequence length="122" mass="14051">MGQLIKFILVSILASAIHLDILHLLVTNDVFLPLRANVAAFLLAMIVNYYGHTFWTFNHKKHGFQRSLTRFVAVQIAGGMLNQWLFYMALTRTDLDYLWASGAVLVIVSLVMFILSKYWVFR</sequence>
<dbReference type="GO" id="GO:0005886">
    <property type="term" value="C:plasma membrane"/>
    <property type="evidence" value="ECO:0007669"/>
    <property type="project" value="TreeGrafter"/>
</dbReference>
<dbReference type="PANTHER" id="PTHR38459:SF1">
    <property type="entry name" value="PROPHAGE BACTOPRENOL-LINKED GLUCOSE TRANSLOCASE HOMOLOG"/>
    <property type="match status" value="1"/>
</dbReference>
<dbReference type="RefSeq" id="WP_020585053.1">
    <property type="nucleotide sequence ID" value="NZ_JOJP01000001.1"/>
</dbReference>
<dbReference type="STRING" id="305900.GV64_10130"/>
<keyword evidence="4 6" id="KW-1133">Transmembrane helix</keyword>
<proteinExistence type="inferred from homology"/>
<dbReference type="PANTHER" id="PTHR38459">
    <property type="entry name" value="PROPHAGE BACTOPRENOL-LINKED GLUCOSE TRANSLOCASE HOMOLOG"/>
    <property type="match status" value="1"/>
</dbReference>
<reference evidence="8 9" key="1">
    <citation type="submission" date="2014-06" db="EMBL/GenBank/DDBJ databases">
        <title>Whole Genome Sequences of Three Symbiotic Endozoicomonas Bacteria.</title>
        <authorList>
            <person name="Neave M.J."/>
            <person name="Apprill A."/>
            <person name="Voolstra C.R."/>
        </authorList>
    </citation>
    <scope>NUCLEOTIDE SEQUENCE [LARGE SCALE GENOMIC DNA]</scope>
    <source>
        <strain evidence="8 9">DSM 22380</strain>
    </source>
</reference>
<feature type="domain" description="GtrA/DPMS transmembrane" evidence="7">
    <location>
        <begin position="6"/>
        <end position="121"/>
    </location>
</feature>
<dbReference type="Pfam" id="PF04138">
    <property type="entry name" value="GtrA_DPMS_TM"/>
    <property type="match status" value="1"/>
</dbReference>
<dbReference type="InterPro" id="IPR051401">
    <property type="entry name" value="GtrA_CellWall_Glycosyl"/>
</dbReference>
<feature type="transmembrane region" description="Helical" evidence="6">
    <location>
        <begin position="71"/>
        <end position="91"/>
    </location>
</feature>
<feature type="transmembrane region" description="Helical" evidence="6">
    <location>
        <begin position="32"/>
        <end position="50"/>
    </location>
</feature>
<evidence type="ECO:0000256" key="5">
    <source>
        <dbReference type="ARBA" id="ARBA00023136"/>
    </source>
</evidence>
<evidence type="ECO:0000256" key="6">
    <source>
        <dbReference type="SAM" id="Phobius"/>
    </source>
</evidence>
<dbReference type="AlphaFoldDB" id="A0A081KA81"/>
<keyword evidence="3 6" id="KW-0812">Transmembrane</keyword>
<dbReference type="GO" id="GO:0000271">
    <property type="term" value="P:polysaccharide biosynthetic process"/>
    <property type="evidence" value="ECO:0007669"/>
    <property type="project" value="InterPro"/>
</dbReference>
<organism evidence="8 9">
    <name type="scientific">Endozoicomonas elysicola</name>
    <dbReference type="NCBI Taxonomy" id="305900"/>
    <lineage>
        <taxon>Bacteria</taxon>
        <taxon>Pseudomonadati</taxon>
        <taxon>Pseudomonadota</taxon>
        <taxon>Gammaproteobacteria</taxon>
        <taxon>Oceanospirillales</taxon>
        <taxon>Endozoicomonadaceae</taxon>
        <taxon>Endozoicomonas</taxon>
    </lineage>
</organism>
<feature type="transmembrane region" description="Helical" evidence="6">
    <location>
        <begin position="7"/>
        <end position="26"/>
    </location>
</feature>
<comment type="subcellular location">
    <subcellularLocation>
        <location evidence="1">Membrane</location>
        <topology evidence="1">Multi-pass membrane protein</topology>
    </subcellularLocation>
</comment>
<dbReference type="Proteomes" id="UP000027997">
    <property type="component" value="Unassembled WGS sequence"/>
</dbReference>
<dbReference type="EMBL" id="JOJP01000001">
    <property type="protein sequence ID" value="KEI71057.1"/>
    <property type="molecule type" value="Genomic_DNA"/>
</dbReference>
<evidence type="ECO:0000256" key="4">
    <source>
        <dbReference type="ARBA" id="ARBA00022989"/>
    </source>
</evidence>
<evidence type="ECO:0000259" key="7">
    <source>
        <dbReference type="Pfam" id="PF04138"/>
    </source>
</evidence>
<keyword evidence="5 6" id="KW-0472">Membrane</keyword>
<dbReference type="eggNOG" id="COG2246">
    <property type="taxonomic scope" value="Bacteria"/>
</dbReference>
<comment type="similarity">
    <text evidence="2">Belongs to the GtrA family.</text>
</comment>
<accession>A0A081KA81</accession>
<evidence type="ECO:0000256" key="2">
    <source>
        <dbReference type="ARBA" id="ARBA00009399"/>
    </source>
</evidence>
<evidence type="ECO:0000256" key="3">
    <source>
        <dbReference type="ARBA" id="ARBA00022692"/>
    </source>
</evidence>
<keyword evidence="9" id="KW-1185">Reference proteome</keyword>
<evidence type="ECO:0000313" key="9">
    <source>
        <dbReference type="Proteomes" id="UP000027997"/>
    </source>
</evidence>
<protein>
    <recommendedName>
        <fullName evidence="7">GtrA/DPMS transmembrane domain-containing protein</fullName>
    </recommendedName>
</protein>
<evidence type="ECO:0000256" key="1">
    <source>
        <dbReference type="ARBA" id="ARBA00004141"/>
    </source>
</evidence>
<name>A0A081KA81_9GAMM</name>
<feature type="transmembrane region" description="Helical" evidence="6">
    <location>
        <begin position="97"/>
        <end position="120"/>
    </location>
</feature>
<evidence type="ECO:0000313" key="8">
    <source>
        <dbReference type="EMBL" id="KEI71057.1"/>
    </source>
</evidence>
<gene>
    <name evidence="8" type="ORF">GV64_10130</name>
</gene>